<evidence type="ECO:0000256" key="4">
    <source>
        <dbReference type="SAM" id="MobiDB-lite"/>
    </source>
</evidence>
<dbReference type="Gene3D" id="3.40.50.720">
    <property type="entry name" value="NAD(P)-binding Rossmann-like Domain"/>
    <property type="match status" value="2"/>
</dbReference>
<comment type="similarity">
    <text evidence="1">Belongs to the short-chain dehydrogenases/reductases (SDR) family.</text>
</comment>
<dbReference type="Pfam" id="PF13561">
    <property type="entry name" value="adh_short_C2"/>
    <property type="match status" value="1"/>
</dbReference>
<reference evidence="5 6" key="1">
    <citation type="submission" date="2024-07" db="EMBL/GenBank/DDBJ databases">
        <title>Section-level genome sequencing and comparative genomics of Aspergillus sections Usti and Cavernicolus.</title>
        <authorList>
            <consortium name="Lawrence Berkeley National Laboratory"/>
            <person name="Nybo J.L."/>
            <person name="Vesth T.C."/>
            <person name="Theobald S."/>
            <person name="Frisvad J.C."/>
            <person name="Larsen T.O."/>
            <person name="Kjaerboelling I."/>
            <person name="Rothschild-Mancinelli K."/>
            <person name="Lyhne E.K."/>
            <person name="Kogle M.E."/>
            <person name="Barry K."/>
            <person name="Clum A."/>
            <person name="Na H."/>
            <person name="Ledsgaard L."/>
            <person name="Lin J."/>
            <person name="Lipzen A."/>
            <person name="Kuo A."/>
            <person name="Riley R."/>
            <person name="Mondo S."/>
            <person name="LaButti K."/>
            <person name="Haridas S."/>
            <person name="Pangalinan J."/>
            <person name="Salamov A.A."/>
            <person name="Simmons B.A."/>
            <person name="Magnuson J.K."/>
            <person name="Chen J."/>
            <person name="Drula E."/>
            <person name="Henrissat B."/>
            <person name="Wiebenga A."/>
            <person name="Lubbers R.J."/>
            <person name="Gomes A.C."/>
            <person name="Macurrencykelacurrency M.R."/>
            <person name="Stajich J."/>
            <person name="Grigoriev I.V."/>
            <person name="Mortensen U.H."/>
            <person name="De vries R.P."/>
            <person name="Baker S.E."/>
            <person name="Andersen M.R."/>
        </authorList>
    </citation>
    <scope>NUCLEOTIDE SEQUENCE [LARGE SCALE GENOMIC DNA]</scope>
    <source>
        <strain evidence="5 6">CBS 756.74</strain>
    </source>
</reference>
<keyword evidence="3" id="KW-0560">Oxidoreductase</keyword>
<organism evidence="5 6">
    <name type="scientific">Aspergillus pseudodeflectus</name>
    <dbReference type="NCBI Taxonomy" id="176178"/>
    <lineage>
        <taxon>Eukaryota</taxon>
        <taxon>Fungi</taxon>
        <taxon>Dikarya</taxon>
        <taxon>Ascomycota</taxon>
        <taxon>Pezizomycotina</taxon>
        <taxon>Eurotiomycetes</taxon>
        <taxon>Eurotiomycetidae</taxon>
        <taxon>Eurotiales</taxon>
        <taxon>Aspergillaceae</taxon>
        <taxon>Aspergillus</taxon>
        <taxon>Aspergillus subgen. Nidulantes</taxon>
    </lineage>
</organism>
<dbReference type="RefSeq" id="XP_070892902.1">
    <property type="nucleotide sequence ID" value="XM_071048821.1"/>
</dbReference>
<dbReference type="PROSITE" id="PS00061">
    <property type="entry name" value="ADH_SHORT"/>
    <property type="match status" value="1"/>
</dbReference>
<sequence length="349" mass="35885">MSSSFDINTLFGVKDLVAVVTGGGSGLGSVISRALATNGAKRVYILGRRLNALHETASTHPEIIVPIVADVTDPTSLTAAADRIREEIGYVDFLVAGAGMVYLHPPAAPAPGPAPAPTTSTADASDGSGDGAGQGTGGLSLSSGKIQVGRTLPPSPTAPQVESFLLATTPDEFLTSYRVNTMGVFYTIAAFTSLLDAGNNRQGEHDPVCASATTQREQKEPTAINVQRKSHVVAIASVSGQNNNATGGCAYGMSKAAVIQLMGQMMRVLAPLGIRVNTLSPGVFPSNLAGTPANYAMTAEGTFPTELIPLRRAGTDQEMAGTILYLASRAGGYVNGHVLVVDGGNLGYR</sequence>
<dbReference type="PRINTS" id="PR00081">
    <property type="entry name" value="GDHRDH"/>
</dbReference>
<dbReference type="Proteomes" id="UP001610444">
    <property type="component" value="Unassembled WGS sequence"/>
</dbReference>
<dbReference type="GeneID" id="98163985"/>
<evidence type="ECO:0000256" key="3">
    <source>
        <dbReference type="ARBA" id="ARBA00023002"/>
    </source>
</evidence>
<comment type="caution">
    <text evidence="5">The sequence shown here is derived from an EMBL/GenBank/DDBJ whole genome shotgun (WGS) entry which is preliminary data.</text>
</comment>
<accession>A0ABR4JDT2</accession>
<dbReference type="SUPFAM" id="SSF51735">
    <property type="entry name" value="NAD(P)-binding Rossmann-fold domains"/>
    <property type="match status" value="1"/>
</dbReference>
<feature type="compositionally biased region" description="Low complexity" evidence="4">
    <location>
        <begin position="117"/>
        <end position="127"/>
    </location>
</feature>
<name>A0ABR4JDT2_9EURO</name>
<keyword evidence="6" id="KW-1185">Reference proteome</keyword>
<dbReference type="EMBL" id="JBFXLR010000087">
    <property type="protein sequence ID" value="KAL2838204.1"/>
    <property type="molecule type" value="Genomic_DNA"/>
</dbReference>
<dbReference type="InterPro" id="IPR020904">
    <property type="entry name" value="Sc_DH/Rdtase_CS"/>
</dbReference>
<dbReference type="InterPro" id="IPR002347">
    <property type="entry name" value="SDR_fam"/>
</dbReference>
<feature type="region of interest" description="Disordered" evidence="4">
    <location>
        <begin position="109"/>
        <end position="158"/>
    </location>
</feature>
<evidence type="ECO:0000313" key="6">
    <source>
        <dbReference type="Proteomes" id="UP001610444"/>
    </source>
</evidence>
<dbReference type="PANTHER" id="PTHR43618:SF18">
    <property type="entry name" value="SHORT CHAIN DEHYDROGENASE_REDUCTASE FAMILY (AFU_ORTHOLOGUE AFUA_5G12480)"/>
    <property type="match status" value="1"/>
</dbReference>
<dbReference type="PANTHER" id="PTHR43618">
    <property type="entry name" value="7-ALPHA-HYDROXYSTEROID DEHYDROGENASE"/>
    <property type="match status" value="1"/>
</dbReference>
<evidence type="ECO:0000256" key="2">
    <source>
        <dbReference type="ARBA" id="ARBA00022857"/>
    </source>
</evidence>
<dbReference type="CDD" id="cd05233">
    <property type="entry name" value="SDR_c"/>
    <property type="match status" value="1"/>
</dbReference>
<proteinExistence type="inferred from homology"/>
<evidence type="ECO:0000256" key="1">
    <source>
        <dbReference type="ARBA" id="ARBA00006484"/>
    </source>
</evidence>
<dbReference type="Pfam" id="PF00106">
    <property type="entry name" value="adh_short"/>
    <property type="match status" value="1"/>
</dbReference>
<dbReference type="InterPro" id="IPR052178">
    <property type="entry name" value="Sec_Metab_Biosynth_SDR"/>
</dbReference>
<dbReference type="InterPro" id="IPR036291">
    <property type="entry name" value="NAD(P)-bd_dom_sf"/>
</dbReference>
<feature type="compositionally biased region" description="Gly residues" evidence="4">
    <location>
        <begin position="128"/>
        <end position="138"/>
    </location>
</feature>
<gene>
    <name evidence="5" type="ORF">BJX68DRAFT_279866</name>
</gene>
<keyword evidence="2" id="KW-0521">NADP</keyword>
<evidence type="ECO:0000313" key="5">
    <source>
        <dbReference type="EMBL" id="KAL2838204.1"/>
    </source>
</evidence>
<protein>
    <submittedName>
        <fullName evidence="5">Uncharacterized protein</fullName>
    </submittedName>
</protein>